<organism evidence="3 4">
    <name type="scientific">Pseudomicrostroma glucosiphilum</name>
    <dbReference type="NCBI Taxonomy" id="1684307"/>
    <lineage>
        <taxon>Eukaryota</taxon>
        <taxon>Fungi</taxon>
        <taxon>Dikarya</taxon>
        <taxon>Basidiomycota</taxon>
        <taxon>Ustilaginomycotina</taxon>
        <taxon>Exobasidiomycetes</taxon>
        <taxon>Microstromatales</taxon>
        <taxon>Microstromatales incertae sedis</taxon>
        <taxon>Pseudomicrostroma</taxon>
    </lineage>
</organism>
<dbReference type="InterPro" id="IPR002885">
    <property type="entry name" value="PPR_rpt"/>
</dbReference>
<feature type="compositionally biased region" description="Low complexity" evidence="2">
    <location>
        <begin position="669"/>
        <end position="679"/>
    </location>
</feature>
<feature type="region of interest" description="Disordered" evidence="2">
    <location>
        <begin position="23"/>
        <end position="129"/>
    </location>
</feature>
<dbReference type="PROSITE" id="PS51375">
    <property type="entry name" value="PPR"/>
    <property type="match status" value="1"/>
</dbReference>
<evidence type="ECO:0000256" key="2">
    <source>
        <dbReference type="SAM" id="MobiDB-lite"/>
    </source>
</evidence>
<evidence type="ECO:0000313" key="3">
    <source>
        <dbReference type="EMBL" id="PWN19286.1"/>
    </source>
</evidence>
<gene>
    <name evidence="3" type="ORF">BCV69DRAFT_300605</name>
</gene>
<keyword evidence="4" id="KW-1185">Reference proteome</keyword>
<evidence type="ECO:0000313" key="4">
    <source>
        <dbReference type="Proteomes" id="UP000245942"/>
    </source>
</evidence>
<sequence>MLSPLRGGSRGLTSYLAAVAASSSASSSAWRSSTATTSSLSPPSSSRTLASAAPSRVKNNQQEWAIRTKAMGKRRAKRVENVYRAKGPEGDRASPAPPARQRSFEAPSRRSRPSAGSAHSQREKRFGLSTKLKQLRESIKHRDPAAVVLEAQKLFDNEKNYVKWNVVTCNQYMDLLCYAGKLQMATQVYIDMKRFGQYPNARTWVTLFRGALGKGLSQKDNTLILSRLESAYADLENVRMAAFGPEEDIKTRIGALAQKQEWIEMVKELRVDAQALRLAYGRWCLILVMLGRHDDAWDIVSRFSGSWEANKNAFPRLSWEVVDLWMQPYSSNRVEVTKSDLDRFAETWQKYTKLIYTSADGVLARYNTARNQEKRDAVVEEWKALIPPLDLLQSFARIAMESKDSRLCGAAFEALCDHTDVFDATNIKSKRSELLPSEMYDEKHPLCMKIRTGSSTFRVLLSAVALNDHSPEAITSTPFFYDLLVSDAKQALSTFDVARPTTLPRKSSSTDDTPIYAVEFMLRRAIIEAGTKVGGDVGKNLLELFSMIRQLHQIGLRENLPDEGHYASAARYLLRAAVRNPQFPLWWLQDRAMSKEQRRSPWTPHTVSCALLYGRMILELANRAKPRKYGAASQGQAPREEDSASSLFPSEEEDLMEDQEYDLEGDDLPASSSPSSASAKGDIQDAAARLYARDEEKSTSTSAPLQQRATLEERALVLDFLRKWKASFAPGEDGAVTGSSSVVKLFPAPADLVKGQAGPTFGSSSSAARERDRDRDREPRTGKLNELDSVLLLRTTIVFARLLNLALDSGAQGADLLAREEVVWLKEFKRRVSAVRMQLVEEGVTLDPKGSRGGRSRGARRAGAGAGAGAGP</sequence>
<dbReference type="Gene3D" id="1.25.40.10">
    <property type="entry name" value="Tetratricopeptide repeat domain"/>
    <property type="match status" value="1"/>
</dbReference>
<dbReference type="RefSeq" id="XP_025346446.1">
    <property type="nucleotide sequence ID" value="XM_025494474.1"/>
</dbReference>
<reference evidence="3 4" key="1">
    <citation type="journal article" date="2018" name="Mol. Biol. Evol.">
        <title>Broad Genomic Sampling Reveals a Smut Pathogenic Ancestry of the Fungal Clade Ustilaginomycotina.</title>
        <authorList>
            <person name="Kijpornyongpan T."/>
            <person name="Mondo S.J."/>
            <person name="Barry K."/>
            <person name="Sandor L."/>
            <person name="Lee J."/>
            <person name="Lipzen A."/>
            <person name="Pangilinan J."/>
            <person name="LaButti K."/>
            <person name="Hainaut M."/>
            <person name="Henrissat B."/>
            <person name="Grigoriev I.V."/>
            <person name="Spatafora J.W."/>
            <person name="Aime M.C."/>
        </authorList>
    </citation>
    <scope>NUCLEOTIDE SEQUENCE [LARGE SCALE GENOMIC DNA]</scope>
    <source>
        <strain evidence="3 4">MCA 4718</strain>
    </source>
</reference>
<feature type="region of interest" description="Disordered" evidence="2">
    <location>
        <begin position="629"/>
        <end position="656"/>
    </location>
</feature>
<name>A0A316U1N1_9BASI</name>
<feature type="region of interest" description="Disordered" evidence="2">
    <location>
        <begin position="846"/>
        <end position="872"/>
    </location>
</feature>
<dbReference type="AlphaFoldDB" id="A0A316U1N1"/>
<dbReference type="Pfam" id="PF13041">
    <property type="entry name" value="PPR_2"/>
    <property type="match status" value="1"/>
</dbReference>
<dbReference type="EMBL" id="KZ819332">
    <property type="protein sequence ID" value="PWN19286.1"/>
    <property type="molecule type" value="Genomic_DNA"/>
</dbReference>
<feature type="compositionally biased region" description="Low complexity" evidence="2">
    <location>
        <begin position="23"/>
        <end position="56"/>
    </location>
</feature>
<feature type="region of interest" description="Disordered" evidence="2">
    <location>
        <begin position="755"/>
        <end position="781"/>
    </location>
</feature>
<protein>
    <submittedName>
        <fullName evidence="3">Uncharacterized protein</fullName>
    </submittedName>
</protein>
<dbReference type="GeneID" id="37016208"/>
<dbReference type="InterPro" id="IPR011990">
    <property type="entry name" value="TPR-like_helical_dom_sf"/>
</dbReference>
<feature type="region of interest" description="Disordered" evidence="2">
    <location>
        <begin position="664"/>
        <end position="683"/>
    </location>
</feature>
<feature type="compositionally biased region" description="Basic and acidic residues" evidence="2">
    <location>
        <begin position="768"/>
        <end position="781"/>
    </location>
</feature>
<proteinExistence type="predicted"/>
<feature type="compositionally biased region" description="Basic and acidic residues" evidence="2">
    <location>
        <begin position="78"/>
        <end position="92"/>
    </location>
</feature>
<dbReference type="OrthoDB" id="185373at2759"/>
<accession>A0A316U1N1</accession>
<dbReference type="Proteomes" id="UP000245942">
    <property type="component" value="Unassembled WGS sequence"/>
</dbReference>
<evidence type="ECO:0000256" key="1">
    <source>
        <dbReference type="PROSITE-ProRule" id="PRU00708"/>
    </source>
</evidence>
<feature type="repeat" description="PPR" evidence="1">
    <location>
        <begin position="165"/>
        <end position="199"/>
    </location>
</feature>